<dbReference type="CDD" id="cd06173">
    <property type="entry name" value="MFS_MefA_like"/>
    <property type="match status" value="1"/>
</dbReference>
<name>A0ABR4Z7H0_9NOCA</name>
<dbReference type="Pfam" id="PF05977">
    <property type="entry name" value="MFS_3"/>
    <property type="match status" value="1"/>
</dbReference>
<keyword evidence="6 7" id="KW-0472">Membrane</keyword>
<dbReference type="EMBL" id="JNFP01000047">
    <property type="protein sequence ID" value="KIA61295.1"/>
    <property type="molecule type" value="Genomic_DNA"/>
</dbReference>
<dbReference type="Proteomes" id="UP000031364">
    <property type="component" value="Unassembled WGS sequence"/>
</dbReference>
<accession>A0ABR4Z7H0</accession>
<evidence type="ECO:0000256" key="3">
    <source>
        <dbReference type="ARBA" id="ARBA00022475"/>
    </source>
</evidence>
<keyword evidence="4 7" id="KW-0812">Transmembrane</keyword>
<protein>
    <submittedName>
        <fullName evidence="9">MFS transporter permease</fullName>
    </submittedName>
</protein>
<keyword evidence="5 7" id="KW-1133">Transmembrane helix</keyword>
<organism evidence="9 10">
    <name type="scientific">Nocardia vulneris</name>
    <dbReference type="NCBI Taxonomy" id="1141657"/>
    <lineage>
        <taxon>Bacteria</taxon>
        <taxon>Bacillati</taxon>
        <taxon>Actinomycetota</taxon>
        <taxon>Actinomycetes</taxon>
        <taxon>Mycobacteriales</taxon>
        <taxon>Nocardiaceae</taxon>
        <taxon>Nocardia</taxon>
    </lineage>
</organism>
<feature type="transmembrane region" description="Helical" evidence="7">
    <location>
        <begin position="16"/>
        <end position="40"/>
    </location>
</feature>
<evidence type="ECO:0000256" key="7">
    <source>
        <dbReference type="SAM" id="Phobius"/>
    </source>
</evidence>
<dbReference type="SUPFAM" id="SSF103473">
    <property type="entry name" value="MFS general substrate transporter"/>
    <property type="match status" value="1"/>
</dbReference>
<feature type="transmembrane region" description="Helical" evidence="7">
    <location>
        <begin position="285"/>
        <end position="302"/>
    </location>
</feature>
<feature type="transmembrane region" description="Helical" evidence="7">
    <location>
        <begin position="212"/>
        <end position="235"/>
    </location>
</feature>
<reference evidence="9 10" key="1">
    <citation type="journal article" date="2014" name="Int. J. Syst. Evol. Microbiol.">
        <title>Nocardia vulneris sp. nov., isolated from wounds of human patients in North America.</title>
        <authorList>
            <person name="Lasker B.A."/>
            <person name="Bell M."/>
            <person name="Klenk H.P."/>
            <person name="Sproer C."/>
            <person name="Schumann C."/>
            <person name="Schumann P."/>
            <person name="Brown J.M."/>
        </authorList>
    </citation>
    <scope>NUCLEOTIDE SEQUENCE [LARGE SCALE GENOMIC DNA]</scope>
    <source>
        <strain evidence="9 10">W9851</strain>
    </source>
</reference>
<evidence type="ECO:0000256" key="1">
    <source>
        <dbReference type="ARBA" id="ARBA00004429"/>
    </source>
</evidence>
<evidence type="ECO:0000256" key="6">
    <source>
        <dbReference type="ARBA" id="ARBA00023136"/>
    </source>
</evidence>
<evidence type="ECO:0000313" key="9">
    <source>
        <dbReference type="EMBL" id="KIA61295.1"/>
    </source>
</evidence>
<evidence type="ECO:0000313" key="10">
    <source>
        <dbReference type="Proteomes" id="UP000031364"/>
    </source>
</evidence>
<dbReference type="PANTHER" id="PTHR23513:SF9">
    <property type="entry name" value="ENTEROBACTIN EXPORTER ENTS"/>
    <property type="match status" value="1"/>
</dbReference>
<feature type="transmembrane region" description="Helical" evidence="7">
    <location>
        <begin position="78"/>
        <end position="99"/>
    </location>
</feature>
<keyword evidence="3" id="KW-1003">Cell membrane</keyword>
<dbReference type="Gene3D" id="1.20.1250.20">
    <property type="entry name" value="MFS general substrate transporter like domains"/>
    <property type="match status" value="1"/>
</dbReference>
<evidence type="ECO:0000256" key="2">
    <source>
        <dbReference type="ARBA" id="ARBA00022448"/>
    </source>
</evidence>
<dbReference type="InterPro" id="IPR010290">
    <property type="entry name" value="TM_effector"/>
</dbReference>
<sequence>MVADTRPLAHAGFRRLFLGQSTAVVGMMVTSVTVAVQLFSLTGSSLVVGLAGLVGLVPTIVFGLYGGAVADAIDRRKLYLFSSSLTWAITLALLAQSLLGIRSAALILVLVAVQAGGFAVSAAVRGALIPMLVPAEQLPAANALNYTAGTLGQVLGPLLAGVLLALPHGFALAYGADAVLFTAALYAAARLPPLPAAAVATRPGLRSVFEGLRFLATNPVLSTSFALDIAAMVLAMPTALFPQAAAERWHGGAGVGVGVLYSAIAVGALLAGVFGGWIGRVRRQGVALSVAVVVWAAAIAAAGAVRSLWAVVGLLVLAGAADLVSAVYRETMLQTQVPDGMRGRLQGVFTVVVAGGPRLGDLRAGAMAAATTLTIAWSGGALVCVAVAVLVALSVRSFWRYDSAARA</sequence>
<feature type="domain" description="Major facilitator superfamily (MFS) profile" evidence="8">
    <location>
        <begin position="214"/>
        <end position="407"/>
    </location>
</feature>
<feature type="transmembrane region" description="Helical" evidence="7">
    <location>
        <begin position="375"/>
        <end position="399"/>
    </location>
</feature>
<evidence type="ECO:0000256" key="4">
    <source>
        <dbReference type="ARBA" id="ARBA00022692"/>
    </source>
</evidence>
<dbReference type="RefSeq" id="WP_043677793.1">
    <property type="nucleotide sequence ID" value="NZ_BDCI01000047.1"/>
</dbReference>
<feature type="transmembrane region" description="Helical" evidence="7">
    <location>
        <begin position="144"/>
        <end position="166"/>
    </location>
</feature>
<comment type="caution">
    <text evidence="9">The sequence shown here is derived from an EMBL/GenBank/DDBJ whole genome shotgun (WGS) entry which is preliminary data.</text>
</comment>
<feature type="transmembrane region" description="Helical" evidence="7">
    <location>
        <begin position="172"/>
        <end position="191"/>
    </location>
</feature>
<comment type="subcellular location">
    <subcellularLocation>
        <location evidence="1">Cell inner membrane</location>
        <topology evidence="1">Multi-pass membrane protein</topology>
    </subcellularLocation>
</comment>
<dbReference type="PANTHER" id="PTHR23513">
    <property type="entry name" value="INTEGRAL MEMBRANE EFFLUX PROTEIN-RELATED"/>
    <property type="match status" value="1"/>
</dbReference>
<feature type="transmembrane region" description="Helical" evidence="7">
    <location>
        <begin position="105"/>
        <end position="124"/>
    </location>
</feature>
<dbReference type="InterPro" id="IPR036259">
    <property type="entry name" value="MFS_trans_sf"/>
</dbReference>
<evidence type="ECO:0000256" key="5">
    <source>
        <dbReference type="ARBA" id="ARBA00022989"/>
    </source>
</evidence>
<gene>
    <name evidence="9" type="ORF">FG87_31480</name>
</gene>
<feature type="transmembrane region" description="Helical" evidence="7">
    <location>
        <begin position="255"/>
        <end position="278"/>
    </location>
</feature>
<proteinExistence type="predicted"/>
<feature type="transmembrane region" description="Helical" evidence="7">
    <location>
        <begin position="46"/>
        <end position="66"/>
    </location>
</feature>
<keyword evidence="10" id="KW-1185">Reference proteome</keyword>
<dbReference type="PROSITE" id="PS50850">
    <property type="entry name" value="MFS"/>
    <property type="match status" value="1"/>
</dbReference>
<keyword evidence="2" id="KW-0813">Transport</keyword>
<dbReference type="InterPro" id="IPR020846">
    <property type="entry name" value="MFS_dom"/>
</dbReference>
<feature type="transmembrane region" description="Helical" evidence="7">
    <location>
        <begin position="308"/>
        <end position="328"/>
    </location>
</feature>
<evidence type="ECO:0000259" key="8">
    <source>
        <dbReference type="PROSITE" id="PS50850"/>
    </source>
</evidence>